<name>A0A2I8F176_9BURK</name>
<organism evidence="3 4">
    <name type="scientific">Paraburkholderia terrae</name>
    <dbReference type="NCBI Taxonomy" id="311230"/>
    <lineage>
        <taxon>Bacteria</taxon>
        <taxon>Pseudomonadati</taxon>
        <taxon>Pseudomonadota</taxon>
        <taxon>Betaproteobacteria</taxon>
        <taxon>Burkholderiales</taxon>
        <taxon>Burkholderiaceae</taxon>
        <taxon>Paraburkholderia</taxon>
    </lineage>
</organism>
<dbReference type="PANTHER" id="PTHR43798">
    <property type="entry name" value="MONOACYLGLYCEROL LIPASE"/>
    <property type="match status" value="1"/>
</dbReference>
<dbReference type="Pfam" id="PF00561">
    <property type="entry name" value="Abhydrolase_1"/>
    <property type="match status" value="1"/>
</dbReference>
<evidence type="ECO:0000256" key="1">
    <source>
        <dbReference type="ARBA" id="ARBA00022801"/>
    </source>
</evidence>
<protein>
    <submittedName>
        <fullName evidence="3">Alpha/beta hydrolase</fullName>
    </submittedName>
</protein>
<feature type="domain" description="AB hydrolase-1" evidence="2">
    <location>
        <begin position="33"/>
        <end position="257"/>
    </location>
</feature>
<reference evidence="3 4" key="1">
    <citation type="submission" date="2018-01" db="EMBL/GenBank/DDBJ databases">
        <title>Species boundaries and ecological features among Paraburkholderia terrae DSMZ17804T, P. hospita DSMZ17164T and P. caribensis DSMZ13236T.</title>
        <authorList>
            <person name="Pratama A.A."/>
        </authorList>
    </citation>
    <scope>NUCLEOTIDE SEQUENCE [LARGE SCALE GENOMIC DNA]</scope>
    <source>
        <strain evidence="3 4">DSM 17804</strain>
    </source>
</reference>
<keyword evidence="1 3" id="KW-0378">Hydrolase</keyword>
<dbReference type="SUPFAM" id="SSF53474">
    <property type="entry name" value="alpha/beta-Hydrolases"/>
    <property type="match status" value="1"/>
</dbReference>
<evidence type="ECO:0000259" key="2">
    <source>
        <dbReference type="Pfam" id="PF00561"/>
    </source>
</evidence>
<dbReference type="Gene3D" id="3.40.50.1820">
    <property type="entry name" value="alpha/beta hydrolase"/>
    <property type="match status" value="1"/>
</dbReference>
<dbReference type="GO" id="GO:0016020">
    <property type="term" value="C:membrane"/>
    <property type="evidence" value="ECO:0007669"/>
    <property type="project" value="TreeGrafter"/>
</dbReference>
<dbReference type="GO" id="GO:0016787">
    <property type="term" value="F:hydrolase activity"/>
    <property type="evidence" value="ECO:0007669"/>
    <property type="project" value="UniProtKB-KW"/>
</dbReference>
<proteinExistence type="predicted"/>
<dbReference type="InterPro" id="IPR000073">
    <property type="entry name" value="AB_hydrolase_1"/>
</dbReference>
<evidence type="ECO:0000313" key="4">
    <source>
        <dbReference type="Proteomes" id="UP000243502"/>
    </source>
</evidence>
<dbReference type="EMBL" id="CP026113">
    <property type="protein sequence ID" value="AUT65529.1"/>
    <property type="molecule type" value="Genomic_DNA"/>
</dbReference>
<sequence>MDVLQGVVSGHLRVRDGTRIAYSVHGNVESGQRVLLVHSLGMDHDFWRPVVASLAQRALVMTVDARGHGASDKPPGPYRVEQMAQDMHDVVSAFRFDNVLVAGASMGGCVALQFAATWPRLTRAVGLIDTTAWYGEAAPQNWEQRAVKAEQGGLGPLVDFQTTRWFSDAFRAAHPNIVQRCVDTFLRNDVHAFASTCRMLGAFDGRALLSNVRAPCAVIVGEEDYAAPPDMSRALHAGIERSTLTVIPGARHLTPIETPDIVIAELDKLLDATER</sequence>
<dbReference type="AlphaFoldDB" id="A0A2I8F176"/>
<dbReference type="KEGG" id="pter:C2L65_39060"/>
<evidence type="ECO:0000313" key="3">
    <source>
        <dbReference type="EMBL" id="AUT65529.1"/>
    </source>
</evidence>
<gene>
    <name evidence="3" type="ORF">C2L65_39060</name>
</gene>
<dbReference type="InterPro" id="IPR029058">
    <property type="entry name" value="AB_hydrolase_fold"/>
</dbReference>
<dbReference type="InterPro" id="IPR050266">
    <property type="entry name" value="AB_hydrolase_sf"/>
</dbReference>
<accession>A0A2I8F176</accession>
<dbReference type="RefSeq" id="WP_042316761.1">
    <property type="nucleotide sequence ID" value="NZ_CP026113.1"/>
</dbReference>
<dbReference type="PANTHER" id="PTHR43798:SF31">
    <property type="entry name" value="AB HYDROLASE SUPERFAMILY PROTEIN YCLE"/>
    <property type="match status" value="1"/>
</dbReference>
<dbReference type="PRINTS" id="PR00111">
    <property type="entry name" value="ABHYDROLASE"/>
</dbReference>
<dbReference type="Proteomes" id="UP000243502">
    <property type="component" value="Chromosome 3"/>
</dbReference>
<dbReference type="OrthoDB" id="9793083at2"/>